<dbReference type="Proteomes" id="UP000054632">
    <property type="component" value="Unassembled WGS sequence"/>
</dbReference>
<evidence type="ECO:0000313" key="4">
    <source>
        <dbReference type="Proteomes" id="UP000054995"/>
    </source>
</evidence>
<proteinExistence type="predicted"/>
<evidence type="ECO:0000313" key="1">
    <source>
        <dbReference type="EMBL" id="KRY69305.1"/>
    </source>
</evidence>
<evidence type="ECO:0000313" key="3">
    <source>
        <dbReference type="Proteomes" id="UP000054632"/>
    </source>
</evidence>
<evidence type="ECO:0000313" key="2">
    <source>
        <dbReference type="EMBL" id="KRY85971.1"/>
    </source>
</evidence>
<organism evidence="1 3">
    <name type="scientific">Trichinella pseudospiralis</name>
    <name type="common">Parasitic roundworm</name>
    <dbReference type="NCBI Taxonomy" id="6337"/>
    <lineage>
        <taxon>Eukaryota</taxon>
        <taxon>Metazoa</taxon>
        <taxon>Ecdysozoa</taxon>
        <taxon>Nematoda</taxon>
        <taxon>Enoplea</taxon>
        <taxon>Dorylaimia</taxon>
        <taxon>Trichinellida</taxon>
        <taxon>Trichinellidae</taxon>
        <taxon>Trichinella</taxon>
    </lineage>
</organism>
<dbReference type="EMBL" id="JYDR01000093">
    <property type="protein sequence ID" value="KRY69305.1"/>
    <property type="molecule type" value="Genomic_DNA"/>
</dbReference>
<dbReference type="Proteomes" id="UP000054995">
    <property type="component" value="Unassembled WGS sequence"/>
</dbReference>
<comment type="caution">
    <text evidence="1">The sequence shown here is derived from an EMBL/GenBank/DDBJ whole genome shotgun (WGS) entry which is preliminary data.</text>
</comment>
<accession>A0A0V1E645</accession>
<gene>
    <name evidence="1" type="ORF">T4A_10110</name>
    <name evidence="2" type="ORF">T4D_16734</name>
</gene>
<keyword evidence="4" id="KW-1185">Reference proteome</keyword>
<dbReference type="EMBL" id="JYDT01000079">
    <property type="protein sequence ID" value="KRY85971.1"/>
    <property type="molecule type" value="Genomic_DNA"/>
</dbReference>
<dbReference type="AlphaFoldDB" id="A0A0V1E645"/>
<name>A0A0V1E645_TRIPS</name>
<protein>
    <submittedName>
        <fullName evidence="1">Uncharacterized protein</fullName>
    </submittedName>
</protein>
<reference evidence="3 4" key="1">
    <citation type="submission" date="2015-01" db="EMBL/GenBank/DDBJ databases">
        <title>Evolution of Trichinella species and genotypes.</title>
        <authorList>
            <person name="Korhonen P.K."/>
            <person name="Edoardo P."/>
            <person name="Giuseppe L.R."/>
            <person name="Gasser R.B."/>
        </authorList>
    </citation>
    <scope>NUCLEOTIDE SEQUENCE [LARGE SCALE GENOMIC DNA]</scope>
    <source>
        <strain evidence="1">ISS13</strain>
        <strain evidence="2">ISS470</strain>
    </source>
</reference>
<sequence length="59" mass="6718">MPETRAYSKANQQRKTHFRRTANSLAFVYNLASRFPDSLLLNNLSPSAKRDQSCISSLD</sequence>